<organism evidence="1 2">
    <name type="scientific">Actinocrinis puniceicyclus</name>
    <dbReference type="NCBI Taxonomy" id="977794"/>
    <lineage>
        <taxon>Bacteria</taxon>
        <taxon>Bacillati</taxon>
        <taxon>Actinomycetota</taxon>
        <taxon>Actinomycetes</taxon>
        <taxon>Catenulisporales</taxon>
        <taxon>Actinospicaceae</taxon>
        <taxon>Actinocrinis</taxon>
    </lineage>
</organism>
<evidence type="ECO:0000313" key="2">
    <source>
        <dbReference type="Proteomes" id="UP000677913"/>
    </source>
</evidence>
<protein>
    <submittedName>
        <fullName evidence="1">Uncharacterized protein</fullName>
    </submittedName>
</protein>
<proteinExistence type="predicted"/>
<dbReference type="RefSeq" id="WP_211466450.1">
    <property type="nucleotide sequence ID" value="NZ_JAGSXH010000020.1"/>
</dbReference>
<accession>A0A8J7WKP9</accession>
<comment type="caution">
    <text evidence="1">The sequence shown here is derived from an EMBL/GenBank/DDBJ whole genome shotgun (WGS) entry which is preliminary data.</text>
</comment>
<gene>
    <name evidence="1" type="ORF">KGA66_08560</name>
</gene>
<dbReference type="EMBL" id="JAGSXH010000020">
    <property type="protein sequence ID" value="MBS2963093.1"/>
    <property type="molecule type" value="Genomic_DNA"/>
</dbReference>
<keyword evidence="2" id="KW-1185">Reference proteome</keyword>
<reference evidence="1" key="1">
    <citation type="submission" date="2021-04" db="EMBL/GenBank/DDBJ databases">
        <title>Genome based classification of Actinospica acidithermotolerans sp. nov., an actinobacterium isolated from an Indonesian hot spring.</title>
        <authorList>
            <person name="Kusuma A.B."/>
            <person name="Putra K.E."/>
            <person name="Nafisah S."/>
            <person name="Loh J."/>
            <person name="Nouioui I."/>
            <person name="Goodfellow M."/>
        </authorList>
    </citation>
    <scope>NUCLEOTIDE SEQUENCE</scope>
    <source>
        <strain evidence="1">DSM 45618</strain>
    </source>
</reference>
<dbReference type="Proteomes" id="UP000677913">
    <property type="component" value="Unassembled WGS sequence"/>
</dbReference>
<dbReference type="AlphaFoldDB" id="A0A8J7WKP9"/>
<evidence type="ECO:0000313" key="1">
    <source>
        <dbReference type="EMBL" id="MBS2963093.1"/>
    </source>
</evidence>
<name>A0A8J7WKP9_9ACTN</name>
<sequence length="84" mass="8593">MDHESAWKVEDRATATAGLPHSAVGCVPANRIPGACAKDLAGQVVPVSPVRLANCKAVVAYSSAGSRARLIEFPQTPVSPDGAP</sequence>